<reference evidence="1" key="1">
    <citation type="journal article" date="2015" name="Nature">
        <title>Complex archaea that bridge the gap between prokaryotes and eukaryotes.</title>
        <authorList>
            <person name="Spang A."/>
            <person name="Saw J.H."/>
            <person name="Jorgensen S.L."/>
            <person name="Zaremba-Niedzwiedzka K."/>
            <person name="Martijn J."/>
            <person name="Lind A.E."/>
            <person name="van Eijk R."/>
            <person name="Schleper C."/>
            <person name="Guy L."/>
            <person name="Ettema T.J."/>
        </authorList>
    </citation>
    <scope>NUCLEOTIDE SEQUENCE</scope>
</reference>
<organism evidence="1">
    <name type="scientific">marine sediment metagenome</name>
    <dbReference type="NCBI Taxonomy" id="412755"/>
    <lineage>
        <taxon>unclassified sequences</taxon>
        <taxon>metagenomes</taxon>
        <taxon>ecological metagenomes</taxon>
    </lineage>
</organism>
<proteinExistence type="predicted"/>
<comment type="caution">
    <text evidence="1">The sequence shown here is derived from an EMBL/GenBank/DDBJ whole genome shotgun (WGS) entry which is preliminary data.</text>
</comment>
<dbReference type="EMBL" id="LAZR01019138">
    <property type="protein sequence ID" value="KKL93613.1"/>
    <property type="molecule type" value="Genomic_DNA"/>
</dbReference>
<protein>
    <submittedName>
        <fullName evidence="1">Uncharacterized protein</fullName>
    </submittedName>
</protein>
<evidence type="ECO:0000313" key="1">
    <source>
        <dbReference type="EMBL" id="KKL93613.1"/>
    </source>
</evidence>
<gene>
    <name evidence="1" type="ORF">LCGC14_1872970</name>
</gene>
<sequence>MVKIELKQEEVRELLESMSASSAGLADMLTSIQSNFRYLKECPGIETQATVESFWRLHRCLRGILTKERFSIEEL</sequence>
<name>A0A0F9G4K7_9ZZZZ</name>
<dbReference type="AlphaFoldDB" id="A0A0F9G4K7"/>
<accession>A0A0F9G4K7</accession>